<proteinExistence type="predicted"/>
<dbReference type="AlphaFoldDB" id="A0A420WC67"/>
<evidence type="ECO:0000313" key="2">
    <source>
        <dbReference type="EMBL" id="RKQ68502.1"/>
    </source>
</evidence>
<comment type="caution">
    <text evidence="2">The sequence shown here is derived from an EMBL/GenBank/DDBJ whole genome shotgun (WGS) entry which is preliminary data.</text>
</comment>
<organism evidence="2 3">
    <name type="scientific">Oceanibaculum indicum</name>
    <dbReference type="NCBI Taxonomy" id="526216"/>
    <lineage>
        <taxon>Bacteria</taxon>
        <taxon>Pseudomonadati</taxon>
        <taxon>Pseudomonadota</taxon>
        <taxon>Alphaproteobacteria</taxon>
        <taxon>Rhodospirillales</taxon>
        <taxon>Oceanibaculaceae</taxon>
        <taxon>Oceanibaculum</taxon>
    </lineage>
</organism>
<reference evidence="2 3" key="1">
    <citation type="submission" date="2018-10" db="EMBL/GenBank/DDBJ databases">
        <title>Comparative analysis of microorganisms from saline springs in Andes Mountain Range, Colombia.</title>
        <authorList>
            <person name="Rubin E."/>
        </authorList>
    </citation>
    <scope>NUCLEOTIDE SEQUENCE [LARGE SCALE GENOMIC DNA]</scope>
    <source>
        <strain evidence="2 3">USBA 36</strain>
    </source>
</reference>
<accession>A0A420WC67</accession>
<protein>
    <recommendedName>
        <fullName evidence="4">DUF2188 domain-containing protein</fullName>
    </recommendedName>
</protein>
<dbReference type="EMBL" id="RBIG01000003">
    <property type="protein sequence ID" value="RKQ68502.1"/>
    <property type="molecule type" value="Genomic_DNA"/>
</dbReference>
<keyword evidence="1" id="KW-1133">Transmembrane helix</keyword>
<name>A0A420WC67_9PROT</name>
<dbReference type="OrthoDB" id="7356927at2"/>
<evidence type="ECO:0000256" key="1">
    <source>
        <dbReference type="SAM" id="Phobius"/>
    </source>
</evidence>
<keyword evidence="1" id="KW-0812">Transmembrane</keyword>
<gene>
    <name evidence="2" type="ORF">BCL74_2982</name>
</gene>
<feature type="transmembrane region" description="Helical" evidence="1">
    <location>
        <begin position="115"/>
        <end position="140"/>
    </location>
</feature>
<keyword evidence="1" id="KW-0472">Membrane</keyword>
<evidence type="ECO:0008006" key="4">
    <source>
        <dbReference type="Google" id="ProtNLM"/>
    </source>
</evidence>
<dbReference type="Proteomes" id="UP000277424">
    <property type="component" value="Unassembled WGS sequence"/>
</dbReference>
<dbReference type="RefSeq" id="WP_008945592.1">
    <property type="nucleotide sequence ID" value="NZ_RBIG01000003.1"/>
</dbReference>
<sequence length="146" mass="16240">MPILYEVHTLKGGNWMIDSTYSDRDKAVDTAKQLYAEKRFEGVKVIKDDYDADANQGREIVIYDTSKPATEKRTLVKETPKAAPAAADTKANVDFKHHKHKAGAKAEVSVFLRSVIWLLVILGAGITIIWLLFAFTDFLAGAGIMR</sequence>
<evidence type="ECO:0000313" key="3">
    <source>
        <dbReference type="Proteomes" id="UP000277424"/>
    </source>
</evidence>